<dbReference type="Proteomes" id="UP000007963">
    <property type="component" value="Unassembled WGS sequence"/>
</dbReference>
<gene>
    <name evidence="2" type="ORF">ATEG_07112</name>
</gene>
<name>Q0CGT0_ASPTN</name>
<proteinExistence type="predicted"/>
<reference evidence="3" key="1">
    <citation type="submission" date="2005-09" db="EMBL/GenBank/DDBJ databases">
        <title>Annotation of the Aspergillus terreus NIH2624 genome.</title>
        <authorList>
            <person name="Birren B.W."/>
            <person name="Lander E.S."/>
            <person name="Galagan J.E."/>
            <person name="Nusbaum C."/>
            <person name="Devon K."/>
            <person name="Henn M."/>
            <person name="Ma L.-J."/>
            <person name="Jaffe D.B."/>
            <person name="Butler J."/>
            <person name="Alvarez P."/>
            <person name="Gnerre S."/>
            <person name="Grabherr M."/>
            <person name="Kleber M."/>
            <person name="Mauceli E.W."/>
            <person name="Brockman W."/>
            <person name="Rounsley S."/>
            <person name="Young S.K."/>
            <person name="LaButti K."/>
            <person name="Pushparaj V."/>
            <person name="DeCaprio D."/>
            <person name="Crawford M."/>
            <person name="Koehrsen M."/>
            <person name="Engels R."/>
            <person name="Montgomery P."/>
            <person name="Pearson M."/>
            <person name="Howarth C."/>
            <person name="Larson L."/>
            <person name="Luoma S."/>
            <person name="White J."/>
            <person name="Alvarado L."/>
            <person name="Kodira C.D."/>
            <person name="Zeng Q."/>
            <person name="Oleary S."/>
            <person name="Yandava C."/>
            <person name="Denning D.W."/>
            <person name="Nierman W.C."/>
            <person name="Milne T."/>
            <person name="Madden K."/>
        </authorList>
    </citation>
    <scope>NUCLEOTIDE SEQUENCE [LARGE SCALE GENOMIC DNA]</scope>
    <source>
        <strain evidence="3">NIH 2624 / FGSC A1156</strain>
    </source>
</reference>
<dbReference type="GeneID" id="4318848"/>
<accession>Q0CGT0</accession>
<dbReference type="EMBL" id="CH476603">
    <property type="protein sequence ID" value="EAU32496.1"/>
    <property type="molecule type" value="Genomic_DNA"/>
</dbReference>
<evidence type="ECO:0000313" key="3">
    <source>
        <dbReference type="Proteomes" id="UP000007963"/>
    </source>
</evidence>
<dbReference type="VEuPathDB" id="FungiDB:ATEG_07112"/>
<dbReference type="eggNOG" id="ENOG502SQW0">
    <property type="taxonomic scope" value="Eukaryota"/>
</dbReference>
<dbReference type="RefSeq" id="XP_001209798.1">
    <property type="nucleotide sequence ID" value="XM_001209798.1"/>
</dbReference>
<dbReference type="OMA" id="HTDEGAC"/>
<dbReference type="HOGENOM" id="CLU_047271_0_0_1"/>
<dbReference type="STRING" id="341663.Q0CGT0"/>
<dbReference type="OrthoDB" id="3852249at2759"/>
<protein>
    <submittedName>
        <fullName evidence="2">Uncharacterized protein</fullName>
    </submittedName>
</protein>
<dbReference type="Pfam" id="PF20219">
    <property type="entry name" value="DUF6579"/>
    <property type="match status" value="1"/>
</dbReference>
<dbReference type="AlphaFoldDB" id="Q0CGT0"/>
<feature type="region of interest" description="Disordered" evidence="1">
    <location>
        <begin position="113"/>
        <end position="161"/>
    </location>
</feature>
<organism evidence="2 3">
    <name type="scientific">Aspergillus terreus (strain NIH 2624 / FGSC A1156)</name>
    <dbReference type="NCBI Taxonomy" id="341663"/>
    <lineage>
        <taxon>Eukaryota</taxon>
        <taxon>Fungi</taxon>
        <taxon>Dikarya</taxon>
        <taxon>Ascomycota</taxon>
        <taxon>Pezizomycotina</taxon>
        <taxon>Eurotiomycetes</taxon>
        <taxon>Eurotiomycetidae</taxon>
        <taxon>Eurotiales</taxon>
        <taxon>Aspergillaceae</taxon>
        <taxon>Aspergillus</taxon>
        <taxon>Aspergillus subgen. Circumdati</taxon>
    </lineage>
</organism>
<feature type="compositionally biased region" description="Low complexity" evidence="1">
    <location>
        <begin position="125"/>
        <end position="135"/>
    </location>
</feature>
<dbReference type="InterPro" id="IPR046486">
    <property type="entry name" value="DUF6579"/>
</dbReference>
<evidence type="ECO:0000313" key="2">
    <source>
        <dbReference type="EMBL" id="EAU32496.1"/>
    </source>
</evidence>
<evidence type="ECO:0000256" key="1">
    <source>
        <dbReference type="SAM" id="MobiDB-lite"/>
    </source>
</evidence>
<sequence length="458" mass="49064">MTETFAEAQEFQRIAERLYPTLSADEAYLALQRRVLEHMLDGSLEVAKIGALFRGNAGAAAAIELGQYGKEEIKSLVGSIKASSAASQPRVDNLTVEAGSIPAQRTTRIVEDLASPLPGPSQSVAQGAETAATGAGLRGDHAQGVPAGLSDNASPGGDASAVPGRSLLESIDYLACWNTVLRSIQVAQGYQAIKALNVIAEHLGDSNCIAVSGAGGPDGFARPVYDFINKKINEIDPEERKNHRFFVYHDSTNWHPAFDRLTRENPLPPEFVNIPSDNLDHMCLFMREVRQQLVARDPQRGEAMVFHLLIPSWAKLCVKEPLHFPEDLYPLHIEGVTHGGKAQVEFNLPAAPRGLLHGIANVLDPNGWNSIAAGTSLAVTIPTVCWGVNGACLAAGIGVASLTGFGALVAIPIWAGSGVWAMDKTTPAIGNAIHESLREEAPRVLGSNQRLEQKKMFR</sequence>